<accession>A0A2T4IJ62</accession>
<dbReference type="InterPro" id="IPR016188">
    <property type="entry name" value="PurM-like_N"/>
</dbReference>
<evidence type="ECO:0000313" key="4">
    <source>
        <dbReference type="EMBL" id="PTD97805.1"/>
    </source>
</evidence>
<sequence length="348" mass="35866">MKPDYVRPLDLRNGRIDLNHGAGGRAMAQLIEELFARAFANDYLGQGNDGAVLPAPAPGERLVLATDAHVVTPLFFPGGDIGSLAVHGTVNDVAVMGARPLYLTASFILEEGFALADLARIVQSMAAAARTAGVPVVTGDTKVVEQGKGDGVFISTTGLGALPAGRELGGALARPGDAVLVSGSMGDHGMAILAQRESLAFESEIVSDSAALHGLIAALLAAVPSVRVLRDPTRGGLATTLNEIARQSGVGMQLDEAAIPVNRQVAAACELLGLDPLYLANEGKLVVVCAAEDAEAALAALRAHPLGREAACIGTATADPHHFVQVRTAFGGQRMLDWLSGEPLPRIC</sequence>
<dbReference type="PANTHER" id="PTHR30303:SF0">
    <property type="entry name" value="CARBAMOYL DEHYDRATASE HYPE"/>
    <property type="match status" value="1"/>
</dbReference>
<protein>
    <submittedName>
        <fullName evidence="4">Hydrogenase expression/formation protein HypE</fullName>
    </submittedName>
</protein>
<dbReference type="AlphaFoldDB" id="A0A2T4IJ62"/>
<dbReference type="OrthoDB" id="9801934at2"/>
<feature type="domain" description="PurM-like C-terminal" evidence="3">
    <location>
        <begin position="174"/>
        <end position="326"/>
    </location>
</feature>
<organism evidence="4 5">
    <name type="scientific">Pseudothauera lacus</name>
    <dbReference type="NCBI Taxonomy" id="2136175"/>
    <lineage>
        <taxon>Bacteria</taxon>
        <taxon>Pseudomonadati</taxon>
        <taxon>Pseudomonadota</taxon>
        <taxon>Betaproteobacteria</taxon>
        <taxon>Rhodocyclales</taxon>
        <taxon>Zoogloeaceae</taxon>
        <taxon>Pseudothauera</taxon>
    </lineage>
</organism>
<evidence type="ECO:0000259" key="2">
    <source>
        <dbReference type="Pfam" id="PF00586"/>
    </source>
</evidence>
<feature type="domain" description="PurM-like N-terminal" evidence="2">
    <location>
        <begin position="47"/>
        <end position="161"/>
    </location>
</feature>
<reference evidence="4 5" key="1">
    <citation type="submission" date="2018-03" db="EMBL/GenBank/DDBJ databases">
        <authorList>
            <person name="Keele B.F."/>
        </authorList>
    </citation>
    <scope>NUCLEOTIDE SEQUENCE [LARGE SCALE GENOMIC DNA]</scope>
    <source>
        <strain evidence="4 5">D20</strain>
    </source>
</reference>
<evidence type="ECO:0000313" key="5">
    <source>
        <dbReference type="Proteomes" id="UP000241193"/>
    </source>
</evidence>
<comment type="caution">
    <text evidence="4">The sequence shown here is derived from an EMBL/GenBank/DDBJ whole genome shotgun (WGS) entry which is preliminary data.</text>
</comment>
<dbReference type="Pfam" id="PF00586">
    <property type="entry name" value="AIRS"/>
    <property type="match status" value="1"/>
</dbReference>
<dbReference type="Proteomes" id="UP000241193">
    <property type="component" value="Unassembled WGS sequence"/>
</dbReference>
<dbReference type="InterPro" id="IPR036921">
    <property type="entry name" value="PurM-like_N_sf"/>
</dbReference>
<dbReference type="GO" id="GO:0051604">
    <property type="term" value="P:protein maturation"/>
    <property type="evidence" value="ECO:0007669"/>
    <property type="project" value="TreeGrafter"/>
</dbReference>
<reference evidence="4 5" key="2">
    <citation type="submission" date="2018-04" db="EMBL/GenBank/DDBJ databases">
        <title>Thauera lacus sp. nov., isolated from an saline lake in Inner Mongolia, China.</title>
        <authorList>
            <person name="Liang Q.-Y."/>
        </authorList>
    </citation>
    <scope>NUCLEOTIDE SEQUENCE [LARGE SCALE GENOMIC DNA]</scope>
    <source>
        <strain evidence="4 5">D20</strain>
    </source>
</reference>
<dbReference type="CDD" id="cd02197">
    <property type="entry name" value="HypE"/>
    <property type="match status" value="1"/>
</dbReference>
<comment type="similarity">
    <text evidence="1">Belongs to the HypE family.</text>
</comment>
<dbReference type="SUPFAM" id="SSF55326">
    <property type="entry name" value="PurM N-terminal domain-like"/>
    <property type="match status" value="1"/>
</dbReference>
<dbReference type="InterPro" id="IPR011854">
    <property type="entry name" value="HypE"/>
</dbReference>
<dbReference type="Gene3D" id="3.30.1330.10">
    <property type="entry name" value="PurM-like, N-terminal domain"/>
    <property type="match status" value="1"/>
</dbReference>
<dbReference type="EMBL" id="PZKC01000002">
    <property type="protein sequence ID" value="PTD97805.1"/>
    <property type="molecule type" value="Genomic_DNA"/>
</dbReference>
<evidence type="ECO:0000259" key="3">
    <source>
        <dbReference type="Pfam" id="PF02769"/>
    </source>
</evidence>
<name>A0A2T4IJ62_9RHOO</name>
<dbReference type="NCBIfam" id="TIGR02124">
    <property type="entry name" value="hypE"/>
    <property type="match status" value="1"/>
</dbReference>
<dbReference type="PANTHER" id="PTHR30303">
    <property type="entry name" value="HYDROGENASE ISOENZYMES FORMATION PROTEIN HYPE"/>
    <property type="match status" value="1"/>
</dbReference>
<dbReference type="InterPro" id="IPR036676">
    <property type="entry name" value="PurM-like_C_sf"/>
</dbReference>
<gene>
    <name evidence="4" type="primary">hypE</name>
    <name evidence="4" type="ORF">C8261_03820</name>
</gene>
<keyword evidence="5" id="KW-1185">Reference proteome</keyword>
<dbReference type="Pfam" id="PF02769">
    <property type="entry name" value="AIRS_C"/>
    <property type="match status" value="1"/>
</dbReference>
<proteinExistence type="inferred from homology"/>
<dbReference type="RefSeq" id="WP_107492325.1">
    <property type="nucleotide sequence ID" value="NZ_PZKC01000002.1"/>
</dbReference>
<dbReference type="Gene3D" id="3.90.650.10">
    <property type="entry name" value="PurM-like C-terminal domain"/>
    <property type="match status" value="1"/>
</dbReference>
<dbReference type="PIRSF" id="PIRSF005644">
    <property type="entry name" value="Hdrgns_mtr_HypE"/>
    <property type="match status" value="1"/>
</dbReference>
<dbReference type="SUPFAM" id="SSF56042">
    <property type="entry name" value="PurM C-terminal domain-like"/>
    <property type="match status" value="1"/>
</dbReference>
<evidence type="ECO:0000256" key="1">
    <source>
        <dbReference type="ARBA" id="ARBA00006243"/>
    </source>
</evidence>
<dbReference type="InterPro" id="IPR010918">
    <property type="entry name" value="PurM-like_C_dom"/>
</dbReference>